<dbReference type="Pfam" id="PF11783">
    <property type="entry name" value="Cytochrome_cB"/>
    <property type="match status" value="1"/>
</dbReference>
<dbReference type="RefSeq" id="WP_245742499.1">
    <property type="nucleotide sequence ID" value="NZ_FOHZ01000004.1"/>
</dbReference>
<keyword evidence="1" id="KW-1133">Transmembrane helix</keyword>
<sequence>MVPHYAWFDGTVEYTLLEDELDLSGEPIEINHIDGSADDPASRIWPFKLMRGKQPFDTQLNTLLVTHVFGADDTSLWSNFNWPNALQAGSEMSGRPFSGEYDFVETKMYWPITHMVPPAEQALRCGSCHGAESRLAGIGGIYMPGHSGNAWLDRIGWLVVVMTLLGVLAHIAARVIFRGRKHS</sequence>
<dbReference type="Proteomes" id="UP000198762">
    <property type="component" value="Unassembled WGS sequence"/>
</dbReference>
<organism evidence="2 3">
    <name type="scientific">Marinobacter segnicrescens</name>
    <dbReference type="NCBI Taxonomy" id="430453"/>
    <lineage>
        <taxon>Bacteria</taxon>
        <taxon>Pseudomonadati</taxon>
        <taxon>Pseudomonadota</taxon>
        <taxon>Gammaproteobacteria</taxon>
        <taxon>Pseudomonadales</taxon>
        <taxon>Marinobacteraceae</taxon>
        <taxon>Marinobacter</taxon>
    </lineage>
</organism>
<dbReference type="STRING" id="430453.SAMN04487962_10497"/>
<protein>
    <submittedName>
        <fullName evidence="2">Cytochrome c</fullName>
    </submittedName>
</protein>
<evidence type="ECO:0000313" key="2">
    <source>
        <dbReference type="EMBL" id="SET08369.1"/>
    </source>
</evidence>
<dbReference type="SUPFAM" id="SSF48695">
    <property type="entry name" value="Multiheme cytochromes"/>
    <property type="match status" value="1"/>
</dbReference>
<evidence type="ECO:0000256" key="1">
    <source>
        <dbReference type="SAM" id="Phobius"/>
    </source>
</evidence>
<keyword evidence="1" id="KW-0812">Transmembrane</keyword>
<accession>A0A1I0BQ15</accession>
<dbReference type="InterPro" id="IPR024673">
    <property type="entry name" value="Octahem_Cyt_c"/>
</dbReference>
<reference evidence="3" key="1">
    <citation type="submission" date="2016-10" db="EMBL/GenBank/DDBJ databases">
        <authorList>
            <person name="Varghese N."/>
            <person name="Submissions S."/>
        </authorList>
    </citation>
    <scope>NUCLEOTIDE SEQUENCE [LARGE SCALE GENOMIC DNA]</scope>
    <source>
        <strain evidence="3">CGMCC 1.6489</strain>
    </source>
</reference>
<dbReference type="AlphaFoldDB" id="A0A1I0BQ15"/>
<dbReference type="InterPro" id="IPR036280">
    <property type="entry name" value="Multihaem_cyt_sf"/>
</dbReference>
<keyword evidence="3" id="KW-1185">Reference proteome</keyword>
<evidence type="ECO:0000313" key="3">
    <source>
        <dbReference type="Proteomes" id="UP000198762"/>
    </source>
</evidence>
<feature type="transmembrane region" description="Helical" evidence="1">
    <location>
        <begin position="155"/>
        <end position="177"/>
    </location>
</feature>
<proteinExistence type="predicted"/>
<gene>
    <name evidence="2" type="ORF">SAMN04487962_10497</name>
</gene>
<name>A0A1I0BQ15_9GAMM</name>
<keyword evidence="1" id="KW-0472">Membrane</keyword>
<dbReference type="EMBL" id="FOHZ01000004">
    <property type="protein sequence ID" value="SET08369.1"/>
    <property type="molecule type" value="Genomic_DNA"/>
</dbReference>